<feature type="region of interest" description="Disordered" evidence="1">
    <location>
        <begin position="841"/>
        <end position="863"/>
    </location>
</feature>
<feature type="compositionally biased region" description="Polar residues" evidence="1">
    <location>
        <begin position="1"/>
        <end position="15"/>
    </location>
</feature>
<feature type="compositionally biased region" description="Low complexity" evidence="1">
    <location>
        <begin position="22"/>
        <end position="33"/>
    </location>
</feature>
<feature type="compositionally biased region" description="Basic and acidic residues" evidence="1">
    <location>
        <begin position="850"/>
        <end position="863"/>
    </location>
</feature>
<accession>A0A1M6TVT8</accession>
<evidence type="ECO:0000256" key="1">
    <source>
        <dbReference type="SAM" id="MobiDB-lite"/>
    </source>
</evidence>
<name>A0A1M6TVT8_SELRU</name>
<dbReference type="GO" id="GO:0051301">
    <property type="term" value="P:cell division"/>
    <property type="evidence" value="ECO:0007669"/>
    <property type="project" value="UniProtKB-KW"/>
</dbReference>
<feature type="domain" description="SHS2" evidence="2">
    <location>
        <begin position="66"/>
        <end position="262"/>
    </location>
</feature>
<sequence length="863" mass="92712">MPTMKKNTTDIQNTEKVAAPPKATARSARKTTAPEPPVEELRPEIVEAINVIKTPPPKAVKEHERIFALDIGTRSVIGIVAEEGDDENLHVIATDRLEHKTRAMLDGQIHDVPQVAAVIEKVKNALIEKTGPIKTAAVAAAGRALYTMTAEAEMEVNGLITAEQQRNLDFAGVQAAQAALAESHTVDDPTRYYCVGYSTIRYVLDDIQLKMLIGQRGKKAKAVVIATFLPRQVIDSMQSALHATNLEMRALTLEPIAAINVLIPPTMRHLNLVLVDIGAGTSDVAITKNGSVIAYGMVPLAGDEVTEAISQRFLLDFNIAERIKRQASVGEDVHFTDILGVEYNLSAADILDPVAPNIENLANAIAKQIFELNGDTPQAVMLVGGGSLTPGLAHFVADALGMPENRVAVRKPDTVNGIVDIPEELHYPDAVTPLGILKIASLNTLHFLSVYVNDEEYSLFNFRELTVSDALLNAGINMRKYNGHPGLGLMVNIGTEKKFFPGTLGTFAKIMLGDEEADLDTVIRDGSRITVIPGENGTTPTVRLGDLVTAGQEYTIYINGREKHIRQKVTVNGKEADAEQLLADGDVIESREFKSLGEALLAAGYPPTGRKIHYMLNGRETTYSCTPEILLNDAPASISMPIHEGDHVEYIADEDPKLGDILNIRNSDTSVMIYYENKEFAIPSANVELMVNGRTASPGTIIDDGCEVTYHTSERIATTVSDALLAVNFQPPAATSRVNFTILVNGVPVDFTDPVKNGDTLEVRLTSRDVPITPSLSATTAAGGTTTPPMPSAADVPITPAPTAVRSTGSPFAGLDPAGAAPMRHAEPAKHIPGLAEAIGQTQAASAPEKPVRRSIADFIRRD</sequence>
<dbReference type="SMART" id="SM00842">
    <property type="entry name" value="FtsA"/>
    <property type="match status" value="1"/>
</dbReference>
<dbReference type="Gene3D" id="3.30.420.40">
    <property type="match status" value="2"/>
</dbReference>
<dbReference type="Pfam" id="PF14450">
    <property type="entry name" value="FtsA"/>
    <property type="match status" value="1"/>
</dbReference>
<dbReference type="Proteomes" id="UP000184263">
    <property type="component" value="Unassembled WGS sequence"/>
</dbReference>
<organism evidence="3 4">
    <name type="scientific">Selenomonas ruminantium</name>
    <dbReference type="NCBI Taxonomy" id="971"/>
    <lineage>
        <taxon>Bacteria</taxon>
        <taxon>Bacillati</taxon>
        <taxon>Bacillota</taxon>
        <taxon>Negativicutes</taxon>
        <taxon>Selenomonadales</taxon>
        <taxon>Selenomonadaceae</taxon>
        <taxon>Selenomonas</taxon>
    </lineage>
</organism>
<dbReference type="RefSeq" id="WP_073089178.1">
    <property type="nucleotide sequence ID" value="NZ_FRBC01000009.1"/>
</dbReference>
<evidence type="ECO:0000313" key="4">
    <source>
        <dbReference type="Proteomes" id="UP000184263"/>
    </source>
</evidence>
<dbReference type="InterPro" id="IPR003494">
    <property type="entry name" value="SHS2_FtsA"/>
</dbReference>
<gene>
    <name evidence="3" type="ORF">SAMN05216582_10967</name>
</gene>
<feature type="region of interest" description="Disordered" evidence="1">
    <location>
        <begin position="1"/>
        <end position="39"/>
    </location>
</feature>
<dbReference type="PANTHER" id="PTHR32432:SF3">
    <property type="entry name" value="ETHANOLAMINE UTILIZATION PROTEIN EUTJ"/>
    <property type="match status" value="1"/>
</dbReference>
<dbReference type="PANTHER" id="PTHR32432">
    <property type="entry name" value="CELL DIVISION PROTEIN FTSA-RELATED"/>
    <property type="match status" value="1"/>
</dbReference>
<proteinExistence type="predicted"/>
<dbReference type="CDD" id="cd24004">
    <property type="entry name" value="ASKHA_NBD_PilM-like"/>
    <property type="match status" value="1"/>
</dbReference>
<dbReference type="InterPro" id="IPR043129">
    <property type="entry name" value="ATPase_NBD"/>
</dbReference>
<dbReference type="Gene3D" id="3.30.1490.300">
    <property type="match status" value="1"/>
</dbReference>
<dbReference type="AlphaFoldDB" id="A0A1M6TVT8"/>
<dbReference type="SUPFAM" id="SSF53067">
    <property type="entry name" value="Actin-like ATPase domain"/>
    <property type="match status" value="2"/>
</dbReference>
<reference evidence="3 4" key="1">
    <citation type="submission" date="2016-11" db="EMBL/GenBank/DDBJ databases">
        <authorList>
            <person name="Jaros S."/>
            <person name="Januszkiewicz K."/>
            <person name="Wedrychowicz H."/>
        </authorList>
    </citation>
    <scope>NUCLEOTIDE SEQUENCE [LARGE SCALE GENOMIC DNA]</scope>
    <source>
        <strain evidence="3 4">HD4</strain>
    </source>
</reference>
<dbReference type="InterPro" id="IPR050696">
    <property type="entry name" value="FtsA/MreB"/>
</dbReference>
<keyword evidence="3" id="KW-0132">Cell division</keyword>
<keyword evidence="3" id="KW-0131">Cell cycle</keyword>
<dbReference type="OrthoDB" id="9768127at2"/>
<dbReference type="EMBL" id="FRBC01000009">
    <property type="protein sequence ID" value="SHK61004.1"/>
    <property type="molecule type" value="Genomic_DNA"/>
</dbReference>
<evidence type="ECO:0000259" key="2">
    <source>
        <dbReference type="SMART" id="SM00842"/>
    </source>
</evidence>
<protein>
    <submittedName>
        <fullName evidence="3">Cell division protein FtsA</fullName>
    </submittedName>
</protein>
<evidence type="ECO:0000313" key="3">
    <source>
        <dbReference type="EMBL" id="SHK61004.1"/>
    </source>
</evidence>